<protein>
    <submittedName>
        <fullName evidence="1">Predicted nucleic acid-binding protein, contains PIN domain</fullName>
    </submittedName>
</protein>
<dbReference type="Proteomes" id="UP000198775">
    <property type="component" value="Unassembled WGS sequence"/>
</dbReference>
<gene>
    <name evidence="1" type="ORF">SAMN05216388_1002270</name>
</gene>
<accession>A0A1H8FE72</accession>
<proteinExistence type="predicted"/>
<evidence type="ECO:0000313" key="1">
    <source>
        <dbReference type="EMBL" id="SEN30181.1"/>
    </source>
</evidence>
<name>A0A1H8FE72_9EURY</name>
<sequence>MSDIFVDATVLVALGAVGELDLLGAFDGTVAIPDAVRAEVTTEPARTNVDRFVEDHDIVTGPVETEWTDDAMRVLDEPEPTSDVRVIEGILDATDGAETAAEDTVDGNGDAGVTVGLVSEDRRLRTVAEGFGATVTGTFGVVVRAAVSDKYFSQSQAKRVVRRIDSHGLHLTGELREQAVGEAE</sequence>
<dbReference type="InterPro" id="IPR021799">
    <property type="entry name" value="PIN-like_prokaryotic"/>
</dbReference>
<reference evidence="2" key="1">
    <citation type="submission" date="2016-10" db="EMBL/GenBank/DDBJ databases">
        <authorList>
            <person name="Varghese N."/>
            <person name="Submissions S."/>
        </authorList>
    </citation>
    <scope>NUCLEOTIDE SEQUENCE [LARGE SCALE GENOMIC DNA]</scope>
    <source>
        <strain evidence="2">IBRC-M 10043</strain>
    </source>
</reference>
<dbReference type="OrthoDB" id="328022at2157"/>
<keyword evidence="2" id="KW-1185">Reference proteome</keyword>
<dbReference type="Pfam" id="PF11848">
    <property type="entry name" value="DUF3368"/>
    <property type="match status" value="1"/>
</dbReference>
<dbReference type="EMBL" id="FOCX01000002">
    <property type="protein sequence ID" value="SEN30181.1"/>
    <property type="molecule type" value="Genomic_DNA"/>
</dbReference>
<dbReference type="AlphaFoldDB" id="A0A1H8FE72"/>
<dbReference type="RefSeq" id="WP_092657631.1">
    <property type="nucleotide sequence ID" value="NZ_FOCX01000002.1"/>
</dbReference>
<evidence type="ECO:0000313" key="2">
    <source>
        <dbReference type="Proteomes" id="UP000198775"/>
    </source>
</evidence>
<organism evidence="1 2">
    <name type="scientific">Halorientalis persicus</name>
    <dbReference type="NCBI Taxonomy" id="1367881"/>
    <lineage>
        <taxon>Archaea</taxon>
        <taxon>Methanobacteriati</taxon>
        <taxon>Methanobacteriota</taxon>
        <taxon>Stenosarchaea group</taxon>
        <taxon>Halobacteria</taxon>
        <taxon>Halobacteriales</taxon>
        <taxon>Haloarculaceae</taxon>
        <taxon>Halorientalis</taxon>
    </lineage>
</organism>